<keyword evidence="3" id="KW-1185">Reference proteome</keyword>
<dbReference type="InterPro" id="IPR011447">
    <property type="entry name" value="DUF1552"/>
</dbReference>
<proteinExistence type="predicted"/>
<reference evidence="2 3" key="1">
    <citation type="submission" date="2019-02" db="EMBL/GenBank/DDBJ databases">
        <title>Deep-cultivation of Planctomycetes and their phenomic and genomic characterization uncovers novel biology.</title>
        <authorList>
            <person name="Wiegand S."/>
            <person name="Jogler M."/>
            <person name="Boedeker C."/>
            <person name="Pinto D."/>
            <person name="Vollmers J."/>
            <person name="Rivas-Marin E."/>
            <person name="Kohn T."/>
            <person name="Peeters S.H."/>
            <person name="Heuer A."/>
            <person name="Rast P."/>
            <person name="Oberbeckmann S."/>
            <person name="Bunk B."/>
            <person name="Jeske O."/>
            <person name="Meyerdierks A."/>
            <person name="Storesund J.E."/>
            <person name="Kallscheuer N."/>
            <person name="Luecker S."/>
            <person name="Lage O.M."/>
            <person name="Pohl T."/>
            <person name="Merkel B.J."/>
            <person name="Hornburger P."/>
            <person name="Mueller R.-W."/>
            <person name="Bruemmer F."/>
            <person name="Labrenz M."/>
            <person name="Spormann A.M."/>
            <person name="Op den Camp H."/>
            <person name="Overmann J."/>
            <person name="Amann R."/>
            <person name="Jetten M.S.M."/>
            <person name="Mascher T."/>
            <person name="Medema M.H."/>
            <person name="Devos D.P."/>
            <person name="Kaster A.-K."/>
            <person name="Ovreas L."/>
            <person name="Rohde M."/>
            <person name="Galperin M.Y."/>
            <person name="Jogler C."/>
        </authorList>
    </citation>
    <scope>NUCLEOTIDE SEQUENCE [LARGE SCALE GENOMIC DNA]</scope>
    <source>
        <strain evidence="2 3">Mal4</strain>
    </source>
</reference>
<evidence type="ECO:0008006" key="4">
    <source>
        <dbReference type="Google" id="ProtNLM"/>
    </source>
</evidence>
<dbReference type="Proteomes" id="UP000320496">
    <property type="component" value="Chromosome"/>
</dbReference>
<dbReference type="EMBL" id="CP036275">
    <property type="protein sequence ID" value="QDU40054.1"/>
    <property type="molecule type" value="Genomic_DNA"/>
</dbReference>
<dbReference type="RefSeq" id="WP_145371176.1">
    <property type="nucleotide sequence ID" value="NZ_CP036275.1"/>
</dbReference>
<gene>
    <name evidence="2" type="ORF">Mal4_44080</name>
</gene>
<dbReference type="Pfam" id="PF07586">
    <property type="entry name" value="HXXSHH"/>
    <property type="match status" value="1"/>
</dbReference>
<dbReference type="KEGG" id="mri:Mal4_44080"/>
<sequence>MSRLSSPISRRTLLRGAGAALALPWLEAMAPRAALASGDAGAPVRMAFLFMPNGVHPKLWTPEGAGRDFQLSPTLEPLAELRDQITVLTNLWHRNSNTGDGHYVKTSGFLTGTTINKTVGISINCNGTSVDQLAAQRRGRETPLPSLELGTEPVSSGVDTNVGYTRVYGSHIAWRGPTQPLAKEINPRLVYERLFRAGKGSADAAREGRPLLDLVLDDARQLRDQLGTTDRQKMDEYLESVRALEQRLQRASSPEMNTWEPRAELDPKARPAETTPESHAEHVRLMLDMIVLAFQTDTTRISTFMFGNSVSNKNFSFIDGVKGAHHSLSHHQNEEDKLQQYQLINRWHVEQYAYLLRRLSEIPEGNGTLLDNSMVLFGSGLRDGNRHDPRNLPLILGGRAGGRLQTGQHVVCEKETPMSNLFVSMLDAFGTPVDQFADSTGKLPGILADV</sequence>
<dbReference type="InterPro" id="IPR006311">
    <property type="entry name" value="TAT_signal"/>
</dbReference>
<protein>
    <recommendedName>
        <fullName evidence="4">DUF1552 domain-containing protein</fullName>
    </recommendedName>
</protein>
<evidence type="ECO:0000313" key="3">
    <source>
        <dbReference type="Proteomes" id="UP000320496"/>
    </source>
</evidence>
<evidence type="ECO:0000313" key="2">
    <source>
        <dbReference type="EMBL" id="QDU40054.1"/>
    </source>
</evidence>
<feature type="compositionally biased region" description="Basic and acidic residues" evidence="1">
    <location>
        <begin position="261"/>
        <end position="275"/>
    </location>
</feature>
<organism evidence="2 3">
    <name type="scientific">Maioricimonas rarisocia</name>
    <dbReference type="NCBI Taxonomy" id="2528026"/>
    <lineage>
        <taxon>Bacteria</taxon>
        <taxon>Pseudomonadati</taxon>
        <taxon>Planctomycetota</taxon>
        <taxon>Planctomycetia</taxon>
        <taxon>Planctomycetales</taxon>
        <taxon>Planctomycetaceae</taxon>
        <taxon>Maioricimonas</taxon>
    </lineage>
</organism>
<accession>A0A517ZC25</accession>
<feature type="region of interest" description="Disordered" evidence="1">
    <location>
        <begin position="249"/>
        <end position="275"/>
    </location>
</feature>
<dbReference type="AlphaFoldDB" id="A0A517ZC25"/>
<dbReference type="PROSITE" id="PS51318">
    <property type="entry name" value="TAT"/>
    <property type="match status" value="1"/>
</dbReference>
<name>A0A517ZC25_9PLAN</name>
<evidence type="ECO:0000256" key="1">
    <source>
        <dbReference type="SAM" id="MobiDB-lite"/>
    </source>
</evidence>
<dbReference type="OrthoDB" id="9146593at2"/>